<comment type="caution">
    <text evidence="3">The sequence shown here is derived from an EMBL/GenBank/DDBJ whole genome shotgun (WGS) entry which is preliminary data.</text>
</comment>
<dbReference type="Proteomes" id="UP001209878">
    <property type="component" value="Unassembled WGS sequence"/>
</dbReference>
<organism evidence="3 4">
    <name type="scientific">Ridgeia piscesae</name>
    <name type="common">Tubeworm</name>
    <dbReference type="NCBI Taxonomy" id="27915"/>
    <lineage>
        <taxon>Eukaryota</taxon>
        <taxon>Metazoa</taxon>
        <taxon>Spiralia</taxon>
        <taxon>Lophotrochozoa</taxon>
        <taxon>Annelida</taxon>
        <taxon>Polychaeta</taxon>
        <taxon>Sedentaria</taxon>
        <taxon>Canalipalpata</taxon>
        <taxon>Sabellida</taxon>
        <taxon>Siboglinidae</taxon>
        <taxon>Ridgeia</taxon>
    </lineage>
</organism>
<feature type="chain" id="PRO_5042205055" description="DUF7402 domain-containing protein" evidence="1">
    <location>
        <begin position="28"/>
        <end position="183"/>
    </location>
</feature>
<dbReference type="SUPFAM" id="SSF49785">
    <property type="entry name" value="Galactose-binding domain-like"/>
    <property type="match status" value="1"/>
</dbReference>
<evidence type="ECO:0000259" key="2">
    <source>
        <dbReference type="Pfam" id="PF24135"/>
    </source>
</evidence>
<evidence type="ECO:0000313" key="3">
    <source>
        <dbReference type="EMBL" id="KAK2193614.1"/>
    </source>
</evidence>
<name>A0AAD9UL77_RIDPI</name>
<dbReference type="AlphaFoldDB" id="A0AAD9UL77"/>
<evidence type="ECO:0000313" key="4">
    <source>
        <dbReference type="Proteomes" id="UP001209878"/>
    </source>
</evidence>
<feature type="signal peptide" evidence="1">
    <location>
        <begin position="1"/>
        <end position="27"/>
    </location>
</feature>
<dbReference type="Pfam" id="PF24135">
    <property type="entry name" value="DUF7402"/>
    <property type="match status" value="1"/>
</dbReference>
<dbReference type="EMBL" id="JAODUO010000010">
    <property type="protein sequence ID" value="KAK2193614.1"/>
    <property type="molecule type" value="Genomic_DNA"/>
</dbReference>
<proteinExistence type="predicted"/>
<dbReference type="Gene3D" id="2.60.120.260">
    <property type="entry name" value="Galactose-binding domain-like"/>
    <property type="match status" value="1"/>
</dbReference>
<reference evidence="3" key="1">
    <citation type="journal article" date="2023" name="Mol. Biol. Evol.">
        <title>Third-Generation Sequencing Reveals the Adaptive Role of the Epigenome in Three Deep-Sea Polychaetes.</title>
        <authorList>
            <person name="Perez M."/>
            <person name="Aroh O."/>
            <person name="Sun Y."/>
            <person name="Lan Y."/>
            <person name="Juniper S.K."/>
            <person name="Young C.R."/>
            <person name="Angers B."/>
            <person name="Qian P.Y."/>
        </authorList>
    </citation>
    <scope>NUCLEOTIDE SEQUENCE</scope>
    <source>
        <strain evidence="3">R07B-5</strain>
    </source>
</reference>
<dbReference type="InterPro" id="IPR008979">
    <property type="entry name" value="Galactose-bd-like_sf"/>
</dbReference>
<sequence>MAACAIRRCIHVVVVGVMLCRSPFVSAGRAVNVATRSTCTASCRPDGDMCTDCRLAINGLRYSGDWRYTGATAGGWLQIVFDKTYDVSAVFLLLPFYRENRQFKDIKLTFSDGSEHTVALTDQADGYVEENVTIVPPRHSSSVNVSVLSAFNDSERTNILSEVEVYTAIPGKQPLISNLRQTL</sequence>
<gene>
    <name evidence="3" type="ORF">NP493_11g09042</name>
</gene>
<dbReference type="InterPro" id="IPR055826">
    <property type="entry name" value="DUF7402"/>
</dbReference>
<protein>
    <recommendedName>
        <fullName evidence="2">DUF7402 domain-containing protein</fullName>
    </recommendedName>
</protein>
<keyword evidence="4" id="KW-1185">Reference proteome</keyword>
<evidence type="ECO:0000256" key="1">
    <source>
        <dbReference type="SAM" id="SignalP"/>
    </source>
</evidence>
<keyword evidence="1" id="KW-0732">Signal</keyword>
<feature type="domain" description="DUF7402" evidence="2">
    <location>
        <begin position="32"/>
        <end position="166"/>
    </location>
</feature>
<accession>A0AAD9UL77</accession>